<gene>
    <name evidence="3" type="ORF">HYN86_16325</name>
</gene>
<dbReference type="InterPro" id="IPR052893">
    <property type="entry name" value="TCS_response_regulator"/>
</dbReference>
<dbReference type="RefSeq" id="WP_113679001.1">
    <property type="nucleotide sequence ID" value="NZ_CP030261.1"/>
</dbReference>
<dbReference type="PANTHER" id="PTHR44520:SF2">
    <property type="entry name" value="RESPONSE REGULATOR RCP1"/>
    <property type="match status" value="1"/>
</dbReference>
<dbReference type="InterPro" id="IPR011006">
    <property type="entry name" value="CheY-like_superfamily"/>
</dbReference>
<evidence type="ECO:0000313" key="3">
    <source>
        <dbReference type="EMBL" id="AXB58072.1"/>
    </source>
</evidence>
<dbReference type="Proteomes" id="UP000251561">
    <property type="component" value="Chromosome"/>
</dbReference>
<dbReference type="GO" id="GO:0000160">
    <property type="term" value="P:phosphorelay signal transduction system"/>
    <property type="evidence" value="ECO:0007669"/>
    <property type="project" value="InterPro"/>
</dbReference>
<organism evidence="3 4">
    <name type="scientific">Flavobacterium fluviale</name>
    <dbReference type="NCBI Taxonomy" id="2249356"/>
    <lineage>
        <taxon>Bacteria</taxon>
        <taxon>Pseudomonadati</taxon>
        <taxon>Bacteroidota</taxon>
        <taxon>Flavobacteriia</taxon>
        <taxon>Flavobacteriales</taxon>
        <taxon>Flavobacteriaceae</taxon>
        <taxon>Flavobacterium</taxon>
    </lineage>
</organism>
<dbReference type="Gene3D" id="3.40.50.2300">
    <property type="match status" value="1"/>
</dbReference>
<name>A0A344LVY0_9FLAO</name>
<dbReference type="AlphaFoldDB" id="A0A344LVY0"/>
<dbReference type="SMART" id="SM00448">
    <property type="entry name" value="REC"/>
    <property type="match status" value="1"/>
</dbReference>
<dbReference type="KEGG" id="ffl:HYN86_16325"/>
<feature type="modified residue" description="4-aspartylphosphate" evidence="1">
    <location>
        <position position="57"/>
    </location>
</feature>
<sequence>MKIVFLIDDDPDDREIFEESLLSLDVPLKFEEAANGKEAVEKLSSSDFQKPDLIFLDINMPIMDGWQFLKHIKKDENFNDIPVVIYSTSSSQEDKALAVKHQASEFITKPYSISSLRQELKKTIFTFLSAE</sequence>
<dbReference type="PROSITE" id="PS50110">
    <property type="entry name" value="RESPONSE_REGULATORY"/>
    <property type="match status" value="1"/>
</dbReference>
<evidence type="ECO:0000313" key="4">
    <source>
        <dbReference type="Proteomes" id="UP000251561"/>
    </source>
</evidence>
<accession>A0A344LVY0</accession>
<proteinExistence type="predicted"/>
<evidence type="ECO:0000259" key="2">
    <source>
        <dbReference type="PROSITE" id="PS50110"/>
    </source>
</evidence>
<feature type="domain" description="Response regulatory" evidence="2">
    <location>
        <begin position="3"/>
        <end position="124"/>
    </location>
</feature>
<keyword evidence="4" id="KW-1185">Reference proteome</keyword>
<reference evidence="3 4" key="1">
    <citation type="submission" date="2018-06" db="EMBL/GenBank/DDBJ databases">
        <title>Genome sequencing of Flavobacterium.</title>
        <authorList>
            <person name="Baek M.-G."/>
            <person name="Yi H."/>
        </authorList>
    </citation>
    <scope>NUCLEOTIDE SEQUENCE [LARGE SCALE GENOMIC DNA]</scope>
    <source>
        <strain evidence="3 4">HYN0086</strain>
    </source>
</reference>
<dbReference type="Pfam" id="PF00072">
    <property type="entry name" value="Response_reg"/>
    <property type="match status" value="1"/>
</dbReference>
<dbReference type="PANTHER" id="PTHR44520">
    <property type="entry name" value="RESPONSE REGULATOR RCP1-RELATED"/>
    <property type="match status" value="1"/>
</dbReference>
<protein>
    <submittedName>
        <fullName evidence="3">Response regulator</fullName>
    </submittedName>
</protein>
<dbReference type="OrthoDB" id="7631574at2"/>
<dbReference type="EMBL" id="CP030261">
    <property type="protein sequence ID" value="AXB58072.1"/>
    <property type="molecule type" value="Genomic_DNA"/>
</dbReference>
<evidence type="ECO:0000256" key="1">
    <source>
        <dbReference type="PROSITE-ProRule" id="PRU00169"/>
    </source>
</evidence>
<keyword evidence="1" id="KW-0597">Phosphoprotein</keyword>
<dbReference type="SUPFAM" id="SSF52172">
    <property type="entry name" value="CheY-like"/>
    <property type="match status" value="1"/>
</dbReference>
<dbReference type="InterPro" id="IPR001789">
    <property type="entry name" value="Sig_transdc_resp-reg_receiver"/>
</dbReference>